<evidence type="ECO:0000259" key="4">
    <source>
        <dbReference type="PROSITE" id="PS50043"/>
    </source>
</evidence>
<dbReference type="PROSITE" id="PS50043">
    <property type="entry name" value="HTH_LUXR_2"/>
    <property type="match status" value="1"/>
</dbReference>
<organism evidence="5 6">
    <name type="scientific">Cognatiyoonia koreensis</name>
    <dbReference type="NCBI Taxonomy" id="364200"/>
    <lineage>
        <taxon>Bacteria</taxon>
        <taxon>Pseudomonadati</taxon>
        <taxon>Pseudomonadota</taxon>
        <taxon>Alphaproteobacteria</taxon>
        <taxon>Rhodobacterales</taxon>
        <taxon>Paracoccaceae</taxon>
        <taxon>Cognatiyoonia</taxon>
    </lineage>
</organism>
<evidence type="ECO:0000256" key="1">
    <source>
        <dbReference type="ARBA" id="ARBA00023015"/>
    </source>
</evidence>
<dbReference type="SMART" id="SM00421">
    <property type="entry name" value="HTH_LUXR"/>
    <property type="match status" value="1"/>
</dbReference>
<keyword evidence="2" id="KW-0238">DNA-binding</keyword>
<evidence type="ECO:0000256" key="2">
    <source>
        <dbReference type="ARBA" id="ARBA00023125"/>
    </source>
</evidence>
<dbReference type="CDD" id="cd06170">
    <property type="entry name" value="LuxR_C_like"/>
    <property type="match status" value="1"/>
</dbReference>
<dbReference type="PANTHER" id="PTHR44688:SF16">
    <property type="entry name" value="DNA-BINDING TRANSCRIPTIONAL ACTIVATOR DEVR_DOSR"/>
    <property type="match status" value="1"/>
</dbReference>
<dbReference type="Pfam" id="PF00196">
    <property type="entry name" value="GerE"/>
    <property type="match status" value="1"/>
</dbReference>
<dbReference type="Gene3D" id="3.30.450.80">
    <property type="entry name" value="Transcription factor LuxR-like, autoinducer-binding domain"/>
    <property type="match status" value="1"/>
</dbReference>
<dbReference type="InterPro" id="IPR036388">
    <property type="entry name" value="WH-like_DNA-bd_sf"/>
</dbReference>
<dbReference type="SUPFAM" id="SSF46894">
    <property type="entry name" value="C-terminal effector domain of the bipartite response regulators"/>
    <property type="match status" value="1"/>
</dbReference>
<dbReference type="Proteomes" id="UP000199167">
    <property type="component" value="Unassembled WGS sequence"/>
</dbReference>
<dbReference type="Pfam" id="PF03472">
    <property type="entry name" value="Autoind_bind"/>
    <property type="match status" value="1"/>
</dbReference>
<dbReference type="PANTHER" id="PTHR44688">
    <property type="entry name" value="DNA-BINDING TRANSCRIPTIONAL ACTIVATOR DEVR_DOSR"/>
    <property type="match status" value="1"/>
</dbReference>
<dbReference type="OrthoDB" id="9803630at2"/>
<evidence type="ECO:0000313" key="5">
    <source>
        <dbReference type="EMBL" id="SEW28312.1"/>
    </source>
</evidence>
<dbReference type="InterPro" id="IPR000792">
    <property type="entry name" value="Tscrpt_reg_LuxR_C"/>
</dbReference>
<dbReference type="GO" id="GO:0003677">
    <property type="term" value="F:DNA binding"/>
    <property type="evidence" value="ECO:0007669"/>
    <property type="project" value="UniProtKB-KW"/>
</dbReference>
<dbReference type="EMBL" id="FOIZ01000001">
    <property type="protein sequence ID" value="SEW28312.1"/>
    <property type="molecule type" value="Genomic_DNA"/>
</dbReference>
<dbReference type="AlphaFoldDB" id="A0A1I0QLZ4"/>
<dbReference type="RefSeq" id="WP_089993424.1">
    <property type="nucleotide sequence ID" value="NZ_FOIZ01000001.1"/>
</dbReference>
<dbReference type="PRINTS" id="PR00038">
    <property type="entry name" value="HTHLUXR"/>
</dbReference>
<reference evidence="5 6" key="1">
    <citation type="submission" date="2016-10" db="EMBL/GenBank/DDBJ databases">
        <authorList>
            <person name="de Groot N.N."/>
        </authorList>
    </citation>
    <scope>NUCLEOTIDE SEQUENCE [LARGE SCALE GENOMIC DNA]</scope>
    <source>
        <strain evidence="5 6">DSM 17925</strain>
    </source>
</reference>
<dbReference type="STRING" id="364200.SAMN04488515_2014"/>
<dbReference type="InterPro" id="IPR036693">
    <property type="entry name" value="TF_LuxR_autoind-bd_dom_sf"/>
</dbReference>
<protein>
    <submittedName>
        <fullName evidence="5">Regulatory protein, luxR family</fullName>
    </submittedName>
</protein>
<dbReference type="InterPro" id="IPR005143">
    <property type="entry name" value="TF_LuxR_autoind-bd_dom"/>
</dbReference>
<sequence length="260" mass="29194">MAKSRLDNFLHGLGNATEIAQIQGLIVSLRDTFRIDHTVYHWVSADGEQYGFGTYDPKWVQHYVDKDYLRVDPVVLGCFQRFHPVDWKMLDWSSKAARAFRKDSIAHGIGNQGFSVPIRGPNGQFALFSLSHHCSDAEWSAFTTKNQRDIILIAHFLNQKALDFEMERQPEPVRPLSPREVDTLTYLAMGYGRSQVAEMLLISEHTLRAYIESARFKLGALNTTHAVARALAEGLIVVGGAARAAEGGWPGREEKTPLRA</sequence>
<keyword evidence="3" id="KW-0804">Transcription</keyword>
<accession>A0A1I0QLZ4</accession>
<dbReference type="InterPro" id="IPR016032">
    <property type="entry name" value="Sig_transdc_resp-reg_C-effctor"/>
</dbReference>
<keyword evidence="6" id="KW-1185">Reference proteome</keyword>
<feature type="domain" description="HTH luxR-type" evidence="4">
    <location>
        <begin position="169"/>
        <end position="234"/>
    </location>
</feature>
<evidence type="ECO:0000313" key="6">
    <source>
        <dbReference type="Proteomes" id="UP000199167"/>
    </source>
</evidence>
<evidence type="ECO:0000256" key="3">
    <source>
        <dbReference type="ARBA" id="ARBA00023163"/>
    </source>
</evidence>
<gene>
    <name evidence="5" type="ORF">SAMN04488515_2014</name>
</gene>
<dbReference type="SUPFAM" id="SSF75516">
    <property type="entry name" value="Pheromone-binding domain of LuxR-like quorum-sensing transcription factors"/>
    <property type="match status" value="1"/>
</dbReference>
<name>A0A1I0QLZ4_9RHOB</name>
<proteinExistence type="predicted"/>
<dbReference type="Gene3D" id="1.10.10.10">
    <property type="entry name" value="Winged helix-like DNA-binding domain superfamily/Winged helix DNA-binding domain"/>
    <property type="match status" value="1"/>
</dbReference>
<keyword evidence="1" id="KW-0805">Transcription regulation</keyword>
<dbReference type="GO" id="GO:0006355">
    <property type="term" value="P:regulation of DNA-templated transcription"/>
    <property type="evidence" value="ECO:0007669"/>
    <property type="project" value="InterPro"/>
</dbReference>